<dbReference type="EMBL" id="GBRH01258933">
    <property type="protein sequence ID" value="JAD38962.1"/>
    <property type="molecule type" value="Transcribed_RNA"/>
</dbReference>
<proteinExistence type="predicted"/>
<feature type="region of interest" description="Disordered" evidence="1">
    <location>
        <begin position="19"/>
        <end position="38"/>
    </location>
</feature>
<sequence>MLHHLGGLAKAEADVRRKWPLQHSRFLSNQTERESKRR</sequence>
<protein>
    <submittedName>
        <fullName evidence="2">Uncharacterized protein</fullName>
    </submittedName>
</protein>
<reference evidence="2" key="1">
    <citation type="submission" date="2014-09" db="EMBL/GenBank/DDBJ databases">
        <authorList>
            <person name="Magalhaes I.L.F."/>
            <person name="Oliveira U."/>
            <person name="Santos F.R."/>
            <person name="Vidigal T.H.D.A."/>
            <person name="Brescovit A.D."/>
            <person name="Santos A.J."/>
        </authorList>
    </citation>
    <scope>NUCLEOTIDE SEQUENCE</scope>
    <source>
        <tissue evidence="2">Shoot tissue taken approximately 20 cm above the soil surface</tissue>
    </source>
</reference>
<organism evidence="2">
    <name type="scientific">Arundo donax</name>
    <name type="common">Giant reed</name>
    <name type="synonym">Donax arundinaceus</name>
    <dbReference type="NCBI Taxonomy" id="35708"/>
    <lineage>
        <taxon>Eukaryota</taxon>
        <taxon>Viridiplantae</taxon>
        <taxon>Streptophyta</taxon>
        <taxon>Embryophyta</taxon>
        <taxon>Tracheophyta</taxon>
        <taxon>Spermatophyta</taxon>
        <taxon>Magnoliopsida</taxon>
        <taxon>Liliopsida</taxon>
        <taxon>Poales</taxon>
        <taxon>Poaceae</taxon>
        <taxon>PACMAD clade</taxon>
        <taxon>Arundinoideae</taxon>
        <taxon>Arundineae</taxon>
        <taxon>Arundo</taxon>
    </lineage>
</organism>
<name>A0A0A8ZVZ4_ARUDO</name>
<dbReference type="AlphaFoldDB" id="A0A0A8ZVZ4"/>
<reference evidence="2" key="2">
    <citation type="journal article" date="2015" name="Data Brief">
        <title>Shoot transcriptome of the giant reed, Arundo donax.</title>
        <authorList>
            <person name="Barrero R.A."/>
            <person name="Guerrero F.D."/>
            <person name="Moolhuijzen P."/>
            <person name="Goolsby J.A."/>
            <person name="Tidwell J."/>
            <person name="Bellgard S.E."/>
            <person name="Bellgard M.I."/>
        </authorList>
    </citation>
    <scope>NUCLEOTIDE SEQUENCE</scope>
    <source>
        <tissue evidence="2">Shoot tissue taken approximately 20 cm above the soil surface</tissue>
    </source>
</reference>
<evidence type="ECO:0000313" key="2">
    <source>
        <dbReference type="EMBL" id="JAD38962.1"/>
    </source>
</evidence>
<accession>A0A0A8ZVZ4</accession>
<evidence type="ECO:0000256" key="1">
    <source>
        <dbReference type="SAM" id="MobiDB-lite"/>
    </source>
</evidence>